<feature type="transmembrane region" description="Helical" evidence="1">
    <location>
        <begin position="101"/>
        <end position="118"/>
    </location>
</feature>
<proteinExistence type="predicted"/>
<evidence type="ECO:0000256" key="1">
    <source>
        <dbReference type="SAM" id="Phobius"/>
    </source>
</evidence>
<keyword evidence="1" id="KW-0812">Transmembrane</keyword>
<feature type="transmembrane region" description="Helical" evidence="1">
    <location>
        <begin position="63"/>
        <end position="89"/>
    </location>
</feature>
<gene>
    <name evidence="2" type="ORF">A2557_14135</name>
</gene>
<name>A0A1F6H125_9PROT</name>
<reference evidence="2 3" key="1">
    <citation type="journal article" date="2016" name="Nat. Commun.">
        <title>Thousands of microbial genomes shed light on interconnected biogeochemical processes in an aquifer system.</title>
        <authorList>
            <person name="Anantharaman K."/>
            <person name="Brown C.T."/>
            <person name="Hug L.A."/>
            <person name="Sharon I."/>
            <person name="Castelle C.J."/>
            <person name="Probst A.J."/>
            <person name="Thomas B.C."/>
            <person name="Singh A."/>
            <person name="Wilkins M.J."/>
            <person name="Karaoz U."/>
            <person name="Brodie E.L."/>
            <person name="Williams K.H."/>
            <person name="Hubbard S.S."/>
            <person name="Banfield J.F."/>
        </authorList>
    </citation>
    <scope>NUCLEOTIDE SEQUENCE [LARGE SCALE GENOMIC DNA]</scope>
</reference>
<protein>
    <submittedName>
        <fullName evidence="2">Uncharacterized protein</fullName>
    </submittedName>
</protein>
<sequence length="142" mass="15998">MDEVVKMEAKKLEEMSREELIGALKEAQKGGDWAEQKHKDLLELANRIGVDVDEALEVNKVGLVVVTGVFYCIAAAVAIFPVWGCIYTLVEEGYRLSRVPWVLIPAFWIPAYGVFWVAKKNWRIQHKIFDGRNASGLRPPVG</sequence>
<evidence type="ECO:0000313" key="2">
    <source>
        <dbReference type="EMBL" id="OGH04093.1"/>
    </source>
</evidence>
<dbReference type="EMBL" id="MFNF01000007">
    <property type="protein sequence ID" value="OGH04093.1"/>
    <property type="molecule type" value="Genomic_DNA"/>
</dbReference>
<dbReference type="Proteomes" id="UP000177583">
    <property type="component" value="Unassembled WGS sequence"/>
</dbReference>
<dbReference type="AlphaFoldDB" id="A0A1F6H125"/>
<keyword evidence="1" id="KW-1133">Transmembrane helix</keyword>
<organism evidence="2 3">
    <name type="scientific">Candidatus Lambdaproteobacteria bacterium RIFOXYD2_FULL_56_26</name>
    <dbReference type="NCBI Taxonomy" id="1817773"/>
    <lineage>
        <taxon>Bacteria</taxon>
        <taxon>Pseudomonadati</taxon>
        <taxon>Pseudomonadota</taxon>
        <taxon>Candidatus Lambdaproteobacteria</taxon>
    </lineage>
</organism>
<accession>A0A1F6H125</accession>
<keyword evidence="1" id="KW-0472">Membrane</keyword>
<comment type="caution">
    <text evidence="2">The sequence shown here is derived from an EMBL/GenBank/DDBJ whole genome shotgun (WGS) entry which is preliminary data.</text>
</comment>
<evidence type="ECO:0000313" key="3">
    <source>
        <dbReference type="Proteomes" id="UP000177583"/>
    </source>
</evidence>